<accession>A0A392U451</accession>
<feature type="non-terminal residue" evidence="1">
    <location>
        <position position="1"/>
    </location>
</feature>
<evidence type="ECO:0000313" key="1">
    <source>
        <dbReference type="EMBL" id="MCI67166.1"/>
    </source>
</evidence>
<organism evidence="1 2">
    <name type="scientific">Trifolium medium</name>
    <dbReference type="NCBI Taxonomy" id="97028"/>
    <lineage>
        <taxon>Eukaryota</taxon>
        <taxon>Viridiplantae</taxon>
        <taxon>Streptophyta</taxon>
        <taxon>Embryophyta</taxon>
        <taxon>Tracheophyta</taxon>
        <taxon>Spermatophyta</taxon>
        <taxon>Magnoliopsida</taxon>
        <taxon>eudicotyledons</taxon>
        <taxon>Gunneridae</taxon>
        <taxon>Pentapetalae</taxon>
        <taxon>rosids</taxon>
        <taxon>fabids</taxon>
        <taxon>Fabales</taxon>
        <taxon>Fabaceae</taxon>
        <taxon>Papilionoideae</taxon>
        <taxon>50 kb inversion clade</taxon>
        <taxon>NPAAA clade</taxon>
        <taxon>Hologalegina</taxon>
        <taxon>IRL clade</taxon>
        <taxon>Trifolieae</taxon>
        <taxon>Trifolium</taxon>
    </lineage>
</organism>
<protein>
    <submittedName>
        <fullName evidence="1">Uncharacterized protein</fullName>
    </submittedName>
</protein>
<comment type="caution">
    <text evidence="1">The sequence shown here is derived from an EMBL/GenBank/DDBJ whole genome shotgun (WGS) entry which is preliminary data.</text>
</comment>
<name>A0A392U451_9FABA</name>
<proteinExistence type="predicted"/>
<keyword evidence="2" id="KW-1185">Reference proteome</keyword>
<reference evidence="1 2" key="1">
    <citation type="journal article" date="2018" name="Front. Plant Sci.">
        <title>Red Clover (Trifolium pratense) and Zigzag Clover (T. medium) - A Picture of Genomic Similarities and Differences.</title>
        <authorList>
            <person name="Dluhosova J."/>
            <person name="Istvanek J."/>
            <person name="Nedelnik J."/>
            <person name="Repkova J."/>
        </authorList>
    </citation>
    <scope>NUCLEOTIDE SEQUENCE [LARGE SCALE GENOMIC DNA]</scope>
    <source>
        <strain evidence="2">cv. 10/8</strain>
        <tissue evidence="1">Leaf</tissue>
    </source>
</reference>
<dbReference type="EMBL" id="LXQA010710631">
    <property type="protein sequence ID" value="MCI67166.1"/>
    <property type="molecule type" value="Genomic_DNA"/>
</dbReference>
<sequence>FELEMSSNGGISQKIDSAQGRRFCVRLHAWRVDRHGSRELMTVEA</sequence>
<evidence type="ECO:0000313" key="2">
    <source>
        <dbReference type="Proteomes" id="UP000265520"/>
    </source>
</evidence>
<dbReference type="AlphaFoldDB" id="A0A392U451"/>
<dbReference type="Proteomes" id="UP000265520">
    <property type="component" value="Unassembled WGS sequence"/>
</dbReference>